<name>A0A392MFL3_9FABA</name>
<reference evidence="1 2" key="1">
    <citation type="journal article" date="2018" name="Front. Plant Sci.">
        <title>Red Clover (Trifolium pratense) and Zigzag Clover (T. medium) - A Picture of Genomic Similarities and Differences.</title>
        <authorList>
            <person name="Dluhosova J."/>
            <person name="Istvanek J."/>
            <person name="Nedelnik J."/>
            <person name="Repkova J."/>
        </authorList>
    </citation>
    <scope>NUCLEOTIDE SEQUENCE [LARGE SCALE GENOMIC DNA]</scope>
    <source>
        <strain evidence="2">cv. 10/8</strain>
        <tissue evidence="1">Leaf</tissue>
    </source>
</reference>
<dbReference type="Proteomes" id="UP000265520">
    <property type="component" value="Unassembled WGS sequence"/>
</dbReference>
<evidence type="ECO:0000313" key="2">
    <source>
        <dbReference type="Proteomes" id="UP000265520"/>
    </source>
</evidence>
<protein>
    <submittedName>
        <fullName evidence="1">Uncharacterized protein</fullName>
    </submittedName>
</protein>
<gene>
    <name evidence="1" type="ORF">A2U01_0007151</name>
</gene>
<comment type="caution">
    <text evidence="1">The sequence shown here is derived from an EMBL/GenBank/DDBJ whole genome shotgun (WGS) entry which is preliminary data.</text>
</comment>
<sequence>MIDEEAKQGLKYFSASEAIDEEIKSLVEENKVLDTELDSFRSLYTELKTKI</sequence>
<dbReference type="EMBL" id="LXQA010010085">
    <property type="protein sequence ID" value="MCH86297.1"/>
    <property type="molecule type" value="Genomic_DNA"/>
</dbReference>
<keyword evidence="2" id="KW-1185">Reference proteome</keyword>
<proteinExistence type="predicted"/>
<dbReference type="AlphaFoldDB" id="A0A392MFL3"/>
<evidence type="ECO:0000313" key="1">
    <source>
        <dbReference type="EMBL" id="MCH86297.1"/>
    </source>
</evidence>
<accession>A0A392MFL3</accession>
<organism evidence="1 2">
    <name type="scientific">Trifolium medium</name>
    <dbReference type="NCBI Taxonomy" id="97028"/>
    <lineage>
        <taxon>Eukaryota</taxon>
        <taxon>Viridiplantae</taxon>
        <taxon>Streptophyta</taxon>
        <taxon>Embryophyta</taxon>
        <taxon>Tracheophyta</taxon>
        <taxon>Spermatophyta</taxon>
        <taxon>Magnoliopsida</taxon>
        <taxon>eudicotyledons</taxon>
        <taxon>Gunneridae</taxon>
        <taxon>Pentapetalae</taxon>
        <taxon>rosids</taxon>
        <taxon>fabids</taxon>
        <taxon>Fabales</taxon>
        <taxon>Fabaceae</taxon>
        <taxon>Papilionoideae</taxon>
        <taxon>50 kb inversion clade</taxon>
        <taxon>NPAAA clade</taxon>
        <taxon>Hologalegina</taxon>
        <taxon>IRL clade</taxon>
        <taxon>Trifolieae</taxon>
        <taxon>Trifolium</taxon>
    </lineage>
</organism>